<dbReference type="InterPro" id="IPR026854">
    <property type="entry name" value="VPS13_N"/>
</dbReference>
<feature type="compositionally biased region" description="Basic and acidic residues" evidence="3">
    <location>
        <begin position="2512"/>
        <end position="2527"/>
    </location>
</feature>
<evidence type="ECO:0000256" key="2">
    <source>
        <dbReference type="ARBA" id="ARBA00022448"/>
    </source>
</evidence>
<accession>A0A1J4KBK0</accession>
<evidence type="ECO:0000313" key="5">
    <source>
        <dbReference type="EMBL" id="OHT08783.1"/>
    </source>
</evidence>
<dbReference type="Proteomes" id="UP000179807">
    <property type="component" value="Unassembled WGS sequence"/>
</dbReference>
<name>A0A1J4KBK0_9EUKA</name>
<dbReference type="PANTHER" id="PTHR16166:SF93">
    <property type="entry name" value="INTERMEMBRANE LIPID TRANSFER PROTEIN VPS13"/>
    <property type="match status" value="1"/>
</dbReference>
<dbReference type="VEuPathDB" id="TrichDB:TRFO_22617"/>
<reference evidence="5" key="1">
    <citation type="submission" date="2016-10" db="EMBL/GenBank/DDBJ databases">
        <authorList>
            <person name="Benchimol M."/>
            <person name="Almeida L.G."/>
            <person name="Vasconcelos A.T."/>
            <person name="Perreira-Neves A."/>
            <person name="Rosa I.A."/>
            <person name="Tasca T."/>
            <person name="Bogo M.R."/>
            <person name="de Souza W."/>
        </authorList>
    </citation>
    <scope>NUCLEOTIDE SEQUENCE [LARGE SCALE GENOMIC DNA]</scope>
    <source>
        <strain evidence="5">K</strain>
    </source>
</reference>
<feature type="region of interest" description="Disordered" evidence="3">
    <location>
        <begin position="2508"/>
        <end position="2527"/>
    </location>
</feature>
<evidence type="ECO:0000313" key="6">
    <source>
        <dbReference type="Proteomes" id="UP000179807"/>
    </source>
</evidence>
<comment type="similarity">
    <text evidence="1">Belongs to the VPS13 family.</text>
</comment>
<feature type="compositionally biased region" description="Low complexity" evidence="3">
    <location>
        <begin position="1384"/>
        <end position="1405"/>
    </location>
</feature>
<keyword evidence="2" id="KW-0813">Transport</keyword>
<dbReference type="InterPro" id="IPR026847">
    <property type="entry name" value="VPS13"/>
</dbReference>
<dbReference type="OrthoDB" id="428159at2759"/>
<sequence length="2786" mass="318741">MLNSLASKIISSIFSKYIETIDPSQLEVAIWSGSVHLENVNIQPNALSIHSLPFTVKKGIIGSIDLKFPWTKLSSEPCEITIKNILIVANITENIIATADSDLKAFVQNPQISLSSQNDINDMDQNNGGQKVENPETSRGGVLTGLLGKIVDNLKFHVENVHIRIEIPILNETFAIGFTLAEINAISVDENGDPVFVSEDTPLLIKLAKIKDMALYIDPSVTEISLSAFIKEMIDEINSDHEYILNPFTFETTIKNHRTEDFDFKTDLKVNTKSVNLFFSEQQWKCVNEMQRQYNMFNRRRLYMHCGRPDRMPRSERSATMWWKYAHRAALDKNQKEKFDPVCALQILKNRKEYSSLYSENLKLHRRDSIELNSLEDTLDTNAIAMLRVLSQTEYELNSPIIPTDSQEIFDLGNNDNFSGPFRINLLIELFNVTLSNEEGKSITRMLSKSLEMNYKKSGFDSISDMSFQTFQLINDLNPTFPFILSTDDETSSKPLIVRYKSKPNTPPVIKVSAPPINFVFDFGWIKSLIAFFSKEKAQIGSNEKLNNLNGSLDDKENVNELLPATIVQIQKAIEQHVAYNISISITRLIMKILYEEVEGDHHLEFNLNKIQIKSAPNIYLDTEDYTSLYDNYDITVESLFGSIDGRQVTNVLPGKILVDNAIISSDLFASMKIDVFISSEIILNITTFEFNLLLEMIFYLQDIYSQFSSYEGTFDPELNIIFRTKSATVNVFYEERHLYQLWAKPLTVNVIFKDFYDDIRVYTNKFLIHDYFSNEKQLLLDTYPTNENLSCLVMITNQRREVTVDLGEAILYGRSKPINFLINFFRFSKDYEVRLNLKDVPDSRQIWHTSPEVESQKLEINVLASPFTCFMENDLAKLKSENIKFVYWYIPFGYDIFIDFLHPIITTEQLNEYKVILDTNPSVPLKLEFHTFSLAANFVDTKFTLQYLWFMHLVRYFSSLLDYGIPENCAPNSMIYNDINVDIRNLELTMVYKSDIKENLLLKTPHLVMKTLKLPVLFQFIVNELDIFHQNMDMIENNQLFIKTPFLNIDMSMDLAIHDEKDLFAEIPHEKDDLKEMISKTNHILYETHPTKEFLNSIHLWIIGMGMKFHVDDLFIDYNHHRCHTLRKCIYSLWEYDGPPDTYSMEFDFYMKFVKAHLLLNSDTKFADILLNDFVYHVNQDQDITFGDLSIFPLNEKDFIYNNEIDNGNIVINLDKGNAPSLVCSYIKNIFTMNIGHLNIYLHPTFAFPLLYYIIGCPLFGEKDDPPSEVSTTLVFNSENMLVSLFTKKSFSNFILSFGLQWEWGQNEFFINLVNFTGKYAKRNTPIIQPMSIQYKRVPEEGKYIQRSSMTDLKVTITLSDLILFNSMLNHYSNIFGSDSQNNANTSKNSTSNNSNQDNNPGNNEIDNIDFRSMDIEILLCHSHVNVSSSFPFMMIYFKPFTCTLSPKDDKKMLTTSITSTIKTMNYTTGKWDLLIEPFTIDTIFTITDNYKELSVISSDEIDINVPSIFVKQLMQFDLNYLSESTDLQSTISSNLIENRTGSSVMIFFEDDTILPLSVGARVPLPNLKKGAVLSVSFGDSIDQLCNFKPDCIIYPMFIHPRCVVNSIPYKGARLITLSSPFAVINKTSRNLDIYTFNNKDKIYLGTVKAQKSFHIPFNVFLKTGFFFADPSIPIEKAKCKIFKHKKWTTKLNRNLDIMTEHGVLSCKAREEIDQSQSIGQIIIFPAVTFYNEMPVKLIIELFRSKNNIVLEPGEHIDVATIGGVELNFMCRVKIDGFNFSNNKIISLSFNSAKPSRFHMPKDDNSSFIRIATMTNHSIDRSQASIIFYCPCIIFNLFSKPIIVKPFNEESIFYSHEYKSDLQMIYFASKRFFQKQELFAHLQIPEFSSWSEKYIDCTASGMSDVIFLPKLNDDNDKGVSTRDKNIFVPIRYRVTQAEMPYLHSSVLTLVPALSIFNEMDTDIILSPHFASNSSLINENNQQINLESINEANHEENKEKESQGLENERFKPKEKTPVLWSNNDFSFDFSIDGFEKCQNILLSSPVRTTFRLFSDNEYIIIECEIVEDGFGLCAHFRKPRFPSPYILCNYLSDISLYGYQINKNKLFNFPPMSTSIFAFDAPFAEQAMVLKYENKSIIVHFIEETQPLPLNGTPFTIEMRTVNSGSRMIIISQDPVIKMHQLFEINVVFNGMAISFIDSLLRELCLITFGPLEIAVETTQTDITTKISLDYFQIDDQCTAAAFPVVLSGKSTEKKRFLEIDASFYRDAPLLLAFKRFIFSMQKITVYGDLAFVSDIYSYIFETVYHTGKRVKSLLPPSQSPESESVGRIYSFRKLRINPILLKVNYRSVTGRPLTMPTYPQLPLTLFKLVGNITGANICLNCIVLKNFRAPMSYLQRNLIDQYTNSFMNQIWALTGHSDILFNTVGIAESFTSGVDSYFYNPDEEEENIDSSLEQLSIESSDIEDENNHLLNSSIDENLLNNEETSSNSTNTNGHLLKLKSQNHKKTVKITKKGDNSEKEITPGEAAERTKKAVGSIIQSSEGFIRGISSLFSIGTFGSRSLTTGGLNQTPEDTIKDGFISLGTGIIDGIVGVVMDPIEGGKKDGVKGAFVGLGKGLAGIVMKPVVGVLDASAGLIGGIRQTLNTDQTILTRQKLPHAYLLSRIETFDPTTSDLQFLIQRHGWNSRNVEETLCAFIDDPTANFLFCLCSRSIYILKRGEKFDVEKSTPIIKVINPRCEGIYLKFSLKNIMKKGQKEDYVFKCRDDIEAEQIAMVMYSQLIAIEVFK</sequence>
<dbReference type="GO" id="GO:0006623">
    <property type="term" value="P:protein targeting to vacuole"/>
    <property type="evidence" value="ECO:0007669"/>
    <property type="project" value="TreeGrafter"/>
</dbReference>
<evidence type="ECO:0000259" key="4">
    <source>
        <dbReference type="Pfam" id="PF12624"/>
    </source>
</evidence>
<evidence type="ECO:0000256" key="1">
    <source>
        <dbReference type="ARBA" id="ARBA00006545"/>
    </source>
</evidence>
<comment type="caution">
    <text evidence="5">The sequence shown here is derived from an EMBL/GenBank/DDBJ whole genome shotgun (WGS) entry which is preliminary data.</text>
</comment>
<dbReference type="PANTHER" id="PTHR16166">
    <property type="entry name" value="VACUOLAR PROTEIN SORTING-ASSOCIATED PROTEIN VPS13"/>
    <property type="match status" value="1"/>
</dbReference>
<dbReference type="RefSeq" id="XP_068361919.1">
    <property type="nucleotide sequence ID" value="XM_068502662.1"/>
</dbReference>
<dbReference type="GeneID" id="94837366"/>
<feature type="domain" description="Chorein N-terminal" evidence="4">
    <location>
        <begin position="1"/>
        <end position="400"/>
    </location>
</feature>
<gene>
    <name evidence="5" type="ORF">TRFO_22617</name>
</gene>
<dbReference type="Pfam" id="PF12624">
    <property type="entry name" value="VPS13_N"/>
    <property type="match status" value="1"/>
</dbReference>
<keyword evidence="6" id="KW-1185">Reference proteome</keyword>
<feature type="region of interest" description="Disordered" evidence="3">
    <location>
        <begin position="116"/>
        <end position="135"/>
    </location>
</feature>
<protein>
    <recommendedName>
        <fullName evidence="4">Chorein N-terminal domain-containing protein</fullName>
    </recommendedName>
</protein>
<dbReference type="GO" id="GO:0045053">
    <property type="term" value="P:protein retention in Golgi apparatus"/>
    <property type="evidence" value="ECO:0007669"/>
    <property type="project" value="TreeGrafter"/>
</dbReference>
<evidence type="ECO:0000256" key="3">
    <source>
        <dbReference type="SAM" id="MobiDB-lite"/>
    </source>
</evidence>
<dbReference type="EMBL" id="MLAK01000658">
    <property type="protein sequence ID" value="OHT08783.1"/>
    <property type="molecule type" value="Genomic_DNA"/>
</dbReference>
<proteinExistence type="inferred from homology"/>
<feature type="region of interest" description="Disordered" evidence="3">
    <location>
        <begin position="1384"/>
        <end position="1407"/>
    </location>
</feature>
<feature type="compositionally biased region" description="Polar residues" evidence="3">
    <location>
        <begin position="116"/>
        <end position="129"/>
    </location>
</feature>
<organism evidence="5 6">
    <name type="scientific">Tritrichomonas foetus</name>
    <dbReference type="NCBI Taxonomy" id="1144522"/>
    <lineage>
        <taxon>Eukaryota</taxon>
        <taxon>Metamonada</taxon>
        <taxon>Parabasalia</taxon>
        <taxon>Tritrichomonadida</taxon>
        <taxon>Tritrichomonadidae</taxon>
        <taxon>Tritrichomonas</taxon>
    </lineage>
</organism>